<evidence type="ECO:0000259" key="1">
    <source>
        <dbReference type="PROSITE" id="PS51154"/>
    </source>
</evidence>
<dbReference type="InterPro" id="IPR050892">
    <property type="entry name" value="ADP-ribose_metab_enzymes"/>
</dbReference>
<dbReference type="Proteomes" id="UP000105007">
    <property type="component" value="Segment"/>
</dbReference>
<dbReference type="InterPro" id="IPR043472">
    <property type="entry name" value="Macro_dom-like"/>
</dbReference>
<dbReference type="KEGG" id="vg:25392354"/>
<dbReference type="PANTHER" id="PTHR12521:SF0">
    <property type="entry name" value="ADP-RIBOSE GLYCOHYDROLASE OARD1"/>
    <property type="match status" value="1"/>
</dbReference>
<dbReference type="RefSeq" id="YP_009162559.1">
    <property type="nucleotide sequence ID" value="NC_027707.1"/>
</dbReference>
<dbReference type="Gene3D" id="3.40.220.10">
    <property type="entry name" value="Leucine Aminopeptidase, subunit E, domain 1"/>
    <property type="match status" value="1"/>
</dbReference>
<accession>A0A0H4XWV2</accession>
<dbReference type="GO" id="GO:0140291">
    <property type="term" value="P:peptidyl-glutamate ADP-deribosylation"/>
    <property type="evidence" value="ECO:0007669"/>
    <property type="project" value="TreeGrafter"/>
</dbReference>
<feature type="domain" description="Macro" evidence="1">
    <location>
        <begin position="1"/>
        <end position="155"/>
    </location>
</feature>
<evidence type="ECO:0000313" key="2">
    <source>
        <dbReference type="EMBL" id="AKR04311.1"/>
    </source>
</evidence>
<keyword evidence="3" id="KW-1185">Reference proteome</keyword>
<protein>
    <submittedName>
        <fullName evidence="2">Macro domain, Poa1p_like family</fullName>
    </submittedName>
</protein>
<dbReference type="CDD" id="cd02901">
    <property type="entry name" value="Macro_Poa1p-like"/>
    <property type="match status" value="1"/>
</dbReference>
<dbReference type="SUPFAM" id="SSF52949">
    <property type="entry name" value="Macro domain-like"/>
    <property type="match status" value="1"/>
</dbReference>
<sequence length="155" mass="17434">MHITYLCENIFNLDKQKYVLAHCVATDLGMGAGIAKIFREKYGGVDYLKSQHPKVGGLCHQADESSLQLLVYLTTKLRSRDVPTLSNIRSSLVQLKDLMVEHNYTELAIPTIACGLDRQSWVNIEKMLRDVFRSTSINITVCYLPAGKEILNGFV</sequence>
<gene>
    <name evidence="2" type="ORF">SGPV187</name>
</gene>
<dbReference type="GeneID" id="25392354"/>
<dbReference type="PROSITE" id="PS51154">
    <property type="entry name" value="MACRO"/>
    <property type="match status" value="1"/>
</dbReference>
<dbReference type="EMBL" id="KT159937">
    <property type="protein sequence ID" value="AKR04311.1"/>
    <property type="molecule type" value="Genomic_DNA"/>
</dbReference>
<proteinExistence type="predicted"/>
<dbReference type="InterPro" id="IPR002589">
    <property type="entry name" value="Macro_dom"/>
</dbReference>
<name>A0A0H4XWV2_9POXV</name>
<organism evidence="2 3">
    <name type="scientific">Salmon gill poxvirus</name>
    <dbReference type="NCBI Taxonomy" id="1680908"/>
    <lineage>
        <taxon>Viruses</taxon>
        <taxon>Varidnaviria</taxon>
        <taxon>Bamfordvirae</taxon>
        <taxon>Nucleocytoviricota</taxon>
        <taxon>Pokkesviricetes</taxon>
        <taxon>Chitovirales</taxon>
        <taxon>Poxviridae</taxon>
        <taxon>Chordopoxvirinae</taxon>
        <taxon>Salmonpoxvirus</taxon>
        <taxon>Salmonpoxvirus gillpox</taxon>
        <taxon>Salmon gillpox virus</taxon>
    </lineage>
</organism>
<reference evidence="2 3" key="1">
    <citation type="journal article" date="2015" name="J. Virol.">
        <title>Salmon gill poxvirus, the deepest representative of the Chordopoxvirinae.</title>
        <authorList>
            <person name="Gjessing M.C."/>
            <person name="Yutin N."/>
            <person name="Tengs T."/>
            <person name="Senkevich T."/>
            <person name="Koonin E.V."/>
            <person name="Ronning H.P."/>
            <person name="Alarson M."/>
            <person name="Ylving S."/>
            <person name="Lie K.-I."/>
            <person name="Saure B."/>
            <person name="Tran L."/>
            <person name="Moss B."/>
            <person name="Dale O.B."/>
        </authorList>
    </citation>
    <scope>NUCLEOTIDE SEQUENCE [LARGE SCALE GENOMIC DNA]</scope>
    <source>
        <strain evidence="2">2012-04-F277-L3G</strain>
    </source>
</reference>
<dbReference type="OrthoDB" id="27478at10239"/>
<dbReference type="PANTHER" id="PTHR12521">
    <property type="entry name" value="PROTEIN C6ORF130"/>
    <property type="match status" value="1"/>
</dbReference>
<evidence type="ECO:0000313" key="3">
    <source>
        <dbReference type="Proteomes" id="UP000105007"/>
    </source>
</evidence>